<proteinExistence type="predicted"/>
<comment type="caution">
    <text evidence="2">The sequence shown here is derived from an EMBL/GenBank/DDBJ whole genome shotgun (WGS) entry which is preliminary data.</text>
</comment>
<accession>A0A117I467</accession>
<gene>
    <name evidence="2" type="ORF">RMCB_0528</name>
</gene>
<name>A0A117I467_9MYCO</name>
<dbReference type="RefSeq" id="WP_062827511.1">
    <property type="nucleotide sequence ID" value="NZ_BCSX01000007.1"/>
</dbReference>
<feature type="domain" description="STAS" evidence="1">
    <location>
        <begin position="20"/>
        <end position="118"/>
    </location>
</feature>
<reference evidence="3" key="1">
    <citation type="journal article" date="2016" name="Genome Announc.">
        <title>Draft Genome Sequences of Five Rapidly Growing Mycobacterium Species, M. thermoresistibile, M. fortuitum subsp. acetamidolyticum, M. canariasense, M. brisbanense, and M. novocastrense.</title>
        <authorList>
            <person name="Katahira K."/>
            <person name="Ogura Y."/>
            <person name="Gotoh Y."/>
            <person name="Hayashi T."/>
        </authorList>
    </citation>
    <scope>NUCLEOTIDE SEQUENCE [LARGE SCALE GENOMIC DNA]</scope>
    <source>
        <strain evidence="3">JCM15654</strain>
    </source>
</reference>
<dbReference type="PANTHER" id="PTHR35526">
    <property type="entry name" value="ANTI-SIGMA-F FACTOR RSBW-RELATED"/>
    <property type="match status" value="1"/>
</dbReference>
<dbReference type="AlphaFoldDB" id="A0A117I467"/>
<organism evidence="2 3">
    <name type="scientific">Mycolicibacterium brisbanense</name>
    <dbReference type="NCBI Taxonomy" id="146020"/>
    <lineage>
        <taxon>Bacteria</taxon>
        <taxon>Bacillati</taxon>
        <taxon>Actinomycetota</taxon>
        <taxon>Actinomycetes</taxon>
        <taxon>Mycobacteriales</taxon>
        <taxon>Mycobacteriaceae</taxon>
        <taxon>Mycolicibacterium</taxon>
    </lineage>
</organism>
<dbReference type="CDD" id="cd07043">
    <property type="entry name" value="STAS_anti-anti-sigma_factors"/>
    <property type="match status" value="1"/>
</dbReference>
<dbReference type="Gene3D" id="3.30.565.10">
    <property type="entry name" value="Histidine kinase-like ATPase, C-terminal domain"/>
    <property type="match status" value="1"/>
</dbReference>
<reference evidence="3" key="2">
    <citation type="submission" date="2016-02" db="EMBL/GenBank/DDBJ databases">
        <title>Draft genome sequence of five rapidly growing Mycobacterium species.</title>
        <authorList>
            <person name="Katahira K."/>
            <person name="Gotou Y."/>
            <person name="Iida K."/>
            <person name="Ogura Y."/>
            <person name="Hayashi T."/>
        </authorList>
    </citation>
    <scope>NUCLEOTIDE SEQUENCE [LARGE SCALE GENOMIC DNA]</scope>
    <source>
        <strain evidence="3">JCM15654</strain>
    </source>
</reference>
<dbReference type="InterPro" id="IPR036890">
    <property type="entry name" value="HATPase_C_sf"/>
</dbReference>
<dbReference type="STRING" id="146020.RMCB_0528"/>
<protein>
    <submittedName>
        <fullName evidence="2">Stas domain-containing protein</fullName>
    </submittedName>
</protein>
<dbReference type="Gene3D" id="3.30.750.24">
    <property type="entry name" value="STAS domain"/>
    <property type="match status" value="1"/>
</dbReference>
<dbReference type="InterPro" id="IPR036513">
    <property type="entry name" value="STAS_dom_sf"/>
</dbReference>
<dbReference type="SUPFAM" id="SSF52091">
    <property type="entry name" value="SpoIIaa-like"/>
    <property type="match status" value="1"/>
</dbReference>
<evidence type="ECO:0000313" key="2">
    <source>
        <dbReference type="EMBL" id="GAS86432.1"/>
    </source>
</evidence>
<dbReference type="Proteomes" id="UP000069620">
    <property type="component" value="Unassembled WGS sequence"/>
</dbReference>
<dbReference type="Pfam" id="PF01740">
    <property type="entry name" value="STAS"/>
    <property type="match status" value="1"/>
</dbReference>
<dbReference type="EMBL" id="BCSX01000007">
    <property type="protein sequence ID" value="GAS86432.1"/>
    <property type="molecule type" value="Genomic_DNA"/>
</dbReference>
<keyword evidence="3" id="KW-1185">Reference proteome</keyword>
<dbReference type="InterPro" id="IPR002645">
    <property type="entry name" value="STAS_dom"/>
</dbReference>
<sequence>MASSQSPIAVSAHTWGKSQVLNVDGVLDGSTYRELRDAVIKTALDEPRAVIVDVTDLQVLAESAWCVFTSARWHVSVWPDVPLILVCRNAGGRDAIRRNGITRYVPLYSTLESAHAAARSDDLEPPRRRARAQLPAVHSSLRRARQLVAEWLTNWSQADFIPVAAIVVDVLVENVLEHTLSAPRLIVESRDDAVTIAVSDDSRAPAVRHEDPRRGGDTVSGLAVIAALARAWGSTPTSTGKTVWAVIGPENSL</sequence>
<dbReference type="CDD" id="cd16936">
    <property type="entry name" value="HATPase_RsbW-like"/>
    <property type="match status" value="1"/>
</dbReference>
<evidence type="ECO:0000313" key="3">
    <source>
        <dbReference type="Proteomes" id="UP000069620"/>
    </source>
</evidence>
<dbReference type="PROSITE" id="PS50801">
    <property type="entry name" value="STAS"/>
    <property type="match status" value="1"/>
</dbReference>
<evidence type="ECO:0000259" key="1">
    <source>
        <dbReference type="PROSITE" id="PS50801"/>
    </source>
</evidence>
<dbReference type="PANTHER" id="PTHR35526:SF3">
    <property type="entry name" value="ANTI-SIGMA-F FACTOR RSBW"/>
    <property type="match status" value="1"/>
</dbReference>
<dbReference type="InterPro" id="IPR050267">
    <property type="entry name" value="Anti-sigma-factor_SerPK"/>
</dbReference>